<evidence type="ECO:0000256" key="3">
    <source>
        <dbReference type="ARBA" id="ARBA00022448"/>
    </source>
</evidence>
<evidence type="ECO:0000256" key="4">
    <source>
        <dbReference type="ARBA" id="ARBA00022452"/>
    </source>
</evidence>
<keyword evidence="8" id="KW-0625">Polysaccharide transport</keyword>
<gene>
    <name evidence="17" type="ORF">FOA19_02595</name>
</gene>
<keyword evidence="13" id="KW-0998">Cell outer membrane</keyword>
<proteinExistence type="inferred from homology"/>
<evidence type="ECO:0000256" key="14">
    <source>
        <dbReference type="ARBA" id="ARBA00023288"/>
    </source>
</evidence>
<evidence type="ECO:0000256" key="13">
    <source>
        <dbReference type="ARBA" id="ARBA00023237"/>
    </source>
</evidence>
<evidence type="ECO:0000259" key="15">
    <source>
        <dbReference type="Pfam" id="PF02563"/>
    </source>
</evidence>
<evidence type="ECO:0000256" key="11">
    <source>
        <dbReference type="ARBA" id="ARBA00023136"/>
    </source>
</evidence>
<dbReference type="PANTHER" id="PTHR33619">
    <property type="entry name" value="POLYSACCHARIDE EXPORT PROTEIN GFCE-RELATED"/>
    <property type="match status" value="1"/>
</dbReference>
<reference evidence="17 18" key="1">
    <citation type="submission" date="2019-07" db="EMBL/GenBank/DDBJ databases">
        <title>Rufibacter sp. nov., isolated from lake sediment.</title>
        <authorList>
            <person name="Qu J.-H."/>
        </authorList>
    </citation>
    <scope>NUCLEOTIDE SEQUENCE [LARGE SCALE GENOMIC DNA]</scope>
    <source>
        <strain evidence="17 18">NBS58-1</strain>
    </source>
</reference>
<name>A0A5B6TJM2_9BACT</name>
<dbReference type="InterPro" id="IPR049712">
    <property type="entry name" value="Poly_export"/>
</dbReference>
<dbReference type="PANTHER" id="PTHR33619:SF3">
    <property type="entry name" value="POLYSACCHARIDE EXPORT PROTEIN GFCE-RELATED"/>
    <property type="match status" value="1"/>
</dbReference>
<keyword evidence="5 17" id="KW-0762">Sugar transport</keyword>
<dbReference type="GO" id="GO:0015288">
    <property type="term" value="F:porin activity"/>
    <property type="evidence" value="ECO:0007669"/>
    <property type="project" value="UniProtKB-KW"/>
</dbReference>
<evidence type="ECO:0000256" key="1">
    <source>
        <dbReference type="ARBA" id="ARBA00004571"/>
    </source>
</evidence>
<feature type="domain" description="SLBB" evidence="16">
    <location>
        <begin position="155"/>
        <end position="234"/>
    </location>
</feature>
<evidence type="ECO:0000256" key="7">
    <source>
        <dbReference type="ARBA" id="ARBA00022729"/>
    </source>
</evidence>
<dbReference type="Gene3D" id="3.10.560.10">
    <property type="entry name" value="Outer membrane lipoprotein wza domain like"/>
    <property type="match status" value="1"/>
</dbReference>
<evidence type="ECO:0000313" key="17">
    <source>
        <dbReference type="EMBL" id="KAA3439589.1"/>
    </source>
</evidence>
<keyword evidence="11" id="KW-0472">Membrane</keyword>
<dbReference type="Pfam" id="PF22461">
    <property type="entry name" value="SLBB_2"/>
    <property type="match status" value="1"/>
</dbReference>
<dbReference type="Proteomes" id="UP000324133">
    <property type="component" value="Unassembled WGS sequence"/>
</dbReference>
<evidence type="ECO:0000256" key="2">
    <source>
        <dbReference type="ARBA" id="ARBA00009450"/>
    </source>
</evidence>
<keyword evidence="4" id="KW-1134">Transmembrane beta strand</keyword>
<comment type="subcellular location">
    <subcellularLocation>
        <location evidence="1">Cell outer membrane</location>
        <topology evidence="1">Multi-pass membrane protein</topology>
    </subcellularLocation>
</comment>
<dbReference type="PROSITE" id="PS51257">
    <property type="entry name" value="PROKAR_LIPOPROTEIN"/>
    <property type="match status" value="1"/>
</dbReference>
<dbReference type="GO" id="GO:0046930">
    <property type="term" value="C:pore complex"/>
    <property type="evidence" value="ECO:0007669"/>
    <property type="project" value="UniProtKB-KW"/>
</dbReference>
<keyword evidence="3" id="KW-0813">Transport</keyword>
<feature type="domain" description="Polysaccharide export protein N-terminal" evidence="15">
    <location>
        <begin position="54"/>
        <end position="150"/>
    </location>
</feature>
<accession>A0A5B6TJM2</accession>
<evidence type="ECO:0000256" key="6">
    <source>
        <dbReference type="ARBA" id="ARBA00022692"/>
    </source>
</evidence>
<dbReference type="RefSeq" id="WP_149089232.1">
    <property type="nucleotide sequence ID" value="NZ_VKKY01000001.1"/>
</dbReference>
<keyword evidence="10" id="KW-0626">Porin</keyword>
<dbReference type="EMBL" id="VKKY01000001">
    <property type="protein sequence ID" value="KAA3439589.1"/>
    <property type="molecule type" value="Genomic_DNA"/>
</dbReference>
<organism evidence="17 18">
    <name type="scientific">Rufibacter hautae</name>
    <dbReference type="NCBI Taxonomy" id="2595005"/>
    <lineage>
        <taxon>Bacteria</taxon>
        <taxon>Pseudomonadati</taxon>
        <taxon>Bacteroidota</taxon>
        <taxon>Cytophagia</taxon>
        <taxon>Cytophagales</taxon>
        <taxon>Hymenobacteraceae</taxon>
        <taxon>Rufibacter</taxon>
    </lineage>
</organism>
<keyword evidence="12" id="KW-0564">Palmitate</keyword>
<dbReference type="OrthoDB" id="662756at2"/>
<dbReference type="AlphaFoldDB" id="A0A5B6TJM2"/>
<evidence type="ECO:0000313" key="18">
    <source>
        <dbReference type="Proteomes" id="UP000324133"/>
    </source>
</evidence>
<evidence type="ECO:0000256" key="9">
    <source>
        <dbReference type="ARBA" id="ARBA00023065"/>
    </source>
</evidence>
<comment type="caution">
    <text evidence="17">The sequence shown here is derived from an EMBL/GenBank/DDBJ whole genome shotgun (WGS) entry which is preliminary data.</text>
</comment>
<evidence type="ECO:0000256" key="8">
    <source>
        <dbReference type="ARBA" id="ARBA00023047"/>
    </source>
</evidence>
<comment type="similarity">
    <text evidence="2">Belongs to the BexD/CtrA/VexA family.</text>
</comment>
<evidence type="ECO:0000256" key="5">
    <source>
        <dbReference type="ARBA" id="ARBA00022597"/>
    </source>
</evidence>
<keyword evidence="14" id="KW-0449">Lipoprotein</keyword>
<dbReference type="GO" id="GO:0006811">
    <property type="term" value="P:monoatomic ion transport"/>
    <property type="evidence" value="ECO:0007669"/>
    <property type="project" value="UniProtKB-KW"/>
</dbReference>
<dbReference type="Pfam" id="PF02563">
    <property type="entry name" value="Poly_export"/>
    <property type="match status" value="1"/>
</dbReference>
<protein>
    <submittedName>
        <fullName evidence="17">Sugar transporter</fullName>
    </submittedName>
</protein>
<keyword evidence="9" id="KW-0406">Ion transport</keyword>
<dbReference type="InterPro" id="IPR003715">
    <property type="entry name" value="Poly_export_N"/>
</dbReference>
<keyword evidence="6" id="KW-0812">Transmembrane</keyword>
<keyword evidence="18" id="KW-1185">Reference proteome</keyword>
<evidence type="ECO:0000256" key="12">
    <source>
        <dbReference type="ARBA" id="ARBA00023139"/>
    </source>
</evidence>
<keyword evidence="7" id="KW-0732">Signal</keyword>
<evidence type="ECO:0000259" key="16">
    <source>
        <dbReference type="Pfam" id="PF22461"/>
    </source>
</evidence>
<evidence type="ECO:0000256" key="10">
    <source>
        <dbReference type="ARBA" id="ARBA00023114"/>
    </source>
</evidence>
<dbReference type="GO" id="GO:0009279">
    <property type="term" value="C:cell outer membrane"/>
    <property type="evidence" value="ECO:0007669"/>
    <property type="project" value="UniProtKB-SubCell"/>
</dbReference>
<dbReference type="GO" id="GO:0015159">
    <property type="term" value="F:polysaccharide transmembrane transporter activity"/>
    <property type="evidence" value="ECO:0007669"/>
    <property type="project" value="InterPro"/>
</dbReference>
<dbReference type="InterPro" id="IPR054765">
    <property type="entry name" value="SLBB_dom"/>
</dbReference>
<sequence length="269" mass="29759">MEVNIRSWKIKYQIFLYAILLLLITSCSPSKNLVYFEDLKNTSSTETKTGISNANEPKIQSGDILGILVSSLNPESNILFNGGSLVTPGMTNDGVRAAGSTEGYLVEENGDINFPVLGKVRLAGLTKAEATLRMTDEIKKHVKNPIVNIRFLNFKYTVLGEVNKPSTYIAPTQKVNIVEALGQAGDMTIYGKRENVLIIRERDGVRSTARLDLTKKEALNSPYYYLQQNDIVYVEPSKARDAQLSNTRSNISIGLSIISLISIIITRLI</sequence>